<accession>A0A1G9Q0B3</accession>
<feature type="region of interest" description="Disordered" evidence="1">
    <location>
        <begin position="183"/>
        <end position="233"/>
    </location>
</feature>
<feature type="transmembrane region" description="Helical" evidence="2">
    <location>
        <begin position="245"/>
        <end position="263"/>
    </location>
</feature>
<evidence type="ECO:0000256" key="2">
    <source>
        <dbReference type="SAM" id="Phobius"/>
    </source>
</evidence>
<dbReference type="AlphaFoldDB" id="A0A1G9Q0B3"/>
<keyword evidence="3" id="KW-0732">Signal</keyword>
<feature type="compositionally biased region" description="Low complexity" evidence="1">
    <location>
        <begin position="198"/>
        <end position="224"/>
    </location>
</feature>
<dbReference type="OrthoDB" id="4413421at2"/>
<dbReference type="InterPro" id="IPR013783">
    <property type="entry name" value="Ig-like_fold"/>
</dbReference>
<dbReference type="Proteomes" id="UP000199350">
    <property type="component" value="Chromosome I"/>
</dbReference>
<dbReference type="NCBIfam" id="TIGR01167">
    <property type="entry name" value="LPXTG_anchor"/>
    <property type="match status" value="1"/>
</dbReference>
<dbReference type="EMBL" id="LT629700">
    <property type="protein sequence ID" value="SDM04508.1"/>
    <property type="molecule type" value="Genomic_DNA"/>
</dbReference>
<name>A0A1G9Q0B3_9CORY</name>
<protein>
    <submittedName>
        <fullName evidence="4">LPXTG-motif cell wall anchor domain-containing protein</fullName>
    </submittedName>
</protein>
<keyword evidence="2" id="KW-1133">Transmembrane helix</keyword>
<dbReference type="STRING" id="38302.SAMN04488535_1695"/>
<evidence type="ECO:0000313" key="5">
    <source>
        <dbReference type="Proteomes" id="UP000199350"/>
    </source>
</evidence>
<organism evidence="4 5">
    <name type="scientific">Corynebacterium mycetoides</name>
    <dbReference type="NCBI Taxonomy" id="38302"/>
    <lineage>
        <taxon>Bacteria</taxon>
        <taxon>Bacillati</taxon>
        <taxon>Actinomycetota</taxon>
        <taxon>Actinomycetes</taxon>
        <taxon>Mycobacteriales</taxon>
        <taxon>Corynebacteriaceae</taxon>
        <taxon>Corynebacterium</taxon>
    </lineage>
</organism>
<sequence length="270" mass="28230">MKRLIAAISAATLLGALPLTAESAQAQTRVITGNDRAVPAGGVDTSRGIDLVVRELPVNPYDEVPEGALPYGGIEGLRFTLFRANGVDVTTPTGRADAARSRTEEEFNALEVTEVASRLTDGTGEATFEGLAPGLYRLEETVPDAEHNYRVTTPRWMVLPFVSATGDSFTYENVIVVKASAPVTTGAPRTPGPSGTAGTPDTSDTPETPDTPGTPSTTSAAPSTVVQHSPEGAPGRLLASTGANVLWLTAAGFLLIAIGFWMSRERDDHA</sequence>
<keyword evidence="2" id="KW-0812">Transmembrane</keyword>
<evidence type="ECO:0000313" key="4">
    <source>
        <dbReference type="EMBL" id="SDM04508.1"/>
    </source>
</evidence>
<gene>
    <name evidence="4" type="ORF">SAMN04488535_1695</name>
</gene>
<keyword evidence="2" id="KW-0472">Membrane</keyword>
<keyword evidence="5" id="KW-1185">Reference proteome</keyword>
<dbReference type="Gene3D" id="2.60.40.10">
    <property type="entry name" value="Immunoglobulins"/>
    <property type="match status" value="1"/>
</dbReference>
<dbReference type="GO" id="GO:0005975">
    <property type="term" value="P:carbohydrate metabolic process"/>
    <property type="evidence" value="ECO:0007669"/>
    <property type="project" value="UniProtKB-ARBA"/>
</dbReference>
<dbReference type="RefSeq" id="WP_157672465.1">
    <property type="nucleotide sequence ID" value="NZ_LT629700.1"/>
</dbReference>
<feature type="signal peptide" evidence="3">
    <location>
        <begin position="1"/>
        <end position="21"/>
    </location>
</feature>
<proteinExistence type="predicted"/>
<reference evidence="5" key="1">
    <citation type="submission" date="2016-10" db="EMBL/GenBank/DDBJ databases">
        <authorList>
            <person name="Varghese N."/>
            <person name="Submissions S."/>
        </authorList>
    </citation>
    <scope>NUCLEOTIDE SEQUENCE [LARGE SCALE GENOMIC DNA]</scope>
    <source>
        <strain evidence="5">DSM 20632</strain>
    </source>
</reference>
<feature type="chain" id="PRO_5039223103" evidence="3">
    <location>
        <begin position="22"/>
        <end position="270"/>
    </location>
</feature>
<evidence type="ECO:0000256" key="1">
    <source>
        <dbReference type="SAM" id="MobiDB-lite"/>
    </source>
</evidence>
<evidence type="ECO:0000256" key="3">
    <source>
        <dbReference type="SAM" id="SignalP"/>
    </source>
</evidence>